<dbReference type="AlphaFoldDB" id="A0A5N6XKV8"/>
<proteinExistence type="predicted"/>
<feature type="transmembrane region" description="Helical" evidence="1">
    <location>
        <begin position="31"/>
        <end position="56"/>
    </location>
</feature>
<keyword evidence="3" id="KW-1185">Reference proteome</keyword>
<keyword evidence="1" id="KW-0812">Transmembrane</keyword>
<evidence type="ECO:0000256" key="1">
    <source>
        <dbReference type="SAM" id="Phobius"/>
    </source>
</evidence>
<name>A0A5N6XKV8_9EURO</name>
<organism evidence="2 3">
    <name type="scientific">Aspergillus sergii</name>
    <dbReference type="NCBI Taxonomy" id="1034303"/>
    <lineage>
        <taxon>Eukaryota</taxon>
        <taxon>Fungi</taxon>
        <taxon>Dikarya</taxon>
        <taxon>Ascomycota</taxon>
        <taxon>Pezizomycotina</taxon>
        <taxon>Eurotiomycetes</taxon>
        <taxon>Eurotiomycetidae</taxon>
        <taxon>Eurotiales</taxon>
        <taxon>Aspergillaceae</taxon>
        <taxon>Aspergillus</taxon>
        <taxon>Aspergillus subgen. Circumdati</taxon>
    </lineage>
</organism>
<dbReference type="EMBL" id="ML741762">
    <property type="protein sequence ID" value="KAE8333343.1"/>
    <property type="molecule type" value="Genomic_DNA"/>
</dbReference>
<keyword evidence="1" id="KW-0472">Membrane</keyword>
<reference evidence="3" key="1">
    <citation type="submission" date="2019-04" db="EMBL/GenBank/DDBJ databases">
        <title>Friends and foes A comparative genomics studyof 23 Aspergillus species from section Flavi.</title>
        <authorList>
            <consortium name="DOE Joint Genome Institute"/>
            <person name="Kjaerbolling I."/>
            <person name="Vesth T."/>
            <person name="Frisvad J.C."/>
            <person name="Nybo J.L."/>
            <person name="Theobald S."/>
            <person name="Kildgaard S."/>
            <person name="Isbrandt T."/>
            <person name="Kuo A."/>
            <person name="Sato A."/>
            <person name="Lyhne E.K."/>
            <person name="Kogle M.E."/>
            <person name="Wiebenga A."/>
            <person name="Kun R.S."/>
            <person name="Lubbers R.J."/>
            <person name="Makela M.R."/>
            <person name="Barry K."/>
            <person name="Chovatia M."/>
            <person name="Clum A."/>
            <person name="Daum C."/>
            <person name="Haridas S."/>
            <person name="He G."/>
            <person name="LaButti K."/>
            <person name="Lipzen A."/>
            <person name="Mondo S."/>
            <person name="Riley R."/>
            <person name="Salamov A."/>
            <person name="Simmons B.A."/>
            <person name="Magnuson J.K."/>
            <person name="Henrissat B."/>
            <person name="Mortensen U.H."/>
            <person name="Larsen T.O."/>
            <person name="Devries R.P."/>
            <person name="Grigoriev I.V."/>
            <person name="Machida M."/>
            <person name="Baker S.E."/>
            <person name="Andersen M.R."/>
        </authorList>
    </citation>
    <scope>NUCLEOTIDE SEQUENCE [LARGE SCALE GENOMIC DNA]</scope>
    <source>
        <strain evidence="3">CBS 130017</strain>
    </source>
</reference>
<evidence type="ECO:0000313" key="3">
    <source>
        <dbReference type="Proteomes" id="UP000325945"/>
    </source>
</evidence>
<keyword evidence="1" id="KW-1133">Transmembrane helix</keyword>
<gene>
    <name evidence="2" type="ORF">BDV39DRAFT_165648</name>
</gene>
<dbReference type="Proteomes" id="UP000325945">
    <property type="component" value="Unassembled WGS sequence"/>
</dbReference>
<accession>A0A5N6XKV8</accession>
<sequence length="84" mass="9626">MPHNCLEVEINYISSAYSARLRMSLCSSKQLLLNMLPRIGFSFIFFFLLFILFPFFSGSPFTSCVDHFAKYATKVLNPSDITET</sequence>
<protein>
    <submittedName>
        <fullName evidence="2">Uncharacterized protein</fullName>
    </submittedName>
</protein>
<evidence type="ECO:0000313" key="2">
    <source>
        <dbReference type="EMBL" id="KAE8333343.1"/>
    </source>
</evidence>